<name>A0A1A8UXQ7_NOTFU</name>
<reference evidence="1" key="1">
    <citation type="submission" date="2016-05" db="EMBL/GenBank/DDBJ databases">
        <authorList>
            <person name="Lavstsen T."/>
            <person name="Jespersen J.S."/>
        </authorList>
    </citation>
    <scope>NUCLEOTIDE SEQUENCE</scope>
    <source>
        <tissue evidence="1">Brain</tissue>
    </source>
</reference>
<protein>
    <recommendedName>
        <fullName evidence="2">Reverse transcriptase domain-containing protein</fullName>
    </recommendedName>
</protein>
<gene>
    <name evidence="1" type="primary">Nfu_g_1_012559</name>
</gene>
<dbReference type="Gene3D" id="3.30.70.270">
    <property type="match status" value="1"/>
</dbReference>
<evidence type="ECO:0008006" key="2">
    <source>
        <dbReference type="Google" id="ProtNLM"/>
    </source>
</evidence>
<sequence length="151" mass="17151">MPFGIISASEIFHRAMENMLEGVRCYVDDDAIWGSTLQEHNRRLHRVRVNGLKLSRAKCLFGVREITFLGGKLSADGIMPDERKIAAIATMPRQTDKRVETDHRPLVSIIKKNLNEMLSRIQRLVMKFAEANGKAEKGVHIIKQLLKKATD</sequence>
<reference evidence="1" key="2">
    <citation type="submission" date="2016-06" db="EMBL/GenBank/DDBJ databases">
        <title>The genome of a short-lived fish provides insights into sex chromosome evolution and the genetic control of aging.</title>
        <authorList>
            <person name="Reichwald K."/>
            <person name="Felder M."/>
            <person name="Petzold A."/>
            <person name="Koch P."/>
            <person name="Groth M."/>
            <person name="Platzer M."/>
        </authorList>
    </citation>
    <scope>NUCLEOTIDE SEQUENCE</scope>
    <source>
        <tissue evidence="1">Brain</tissue>
    </source>
</reference>
<dbReference type="AlphaFoldDB" id="A0A1A8UXQ7"/>
<dbReference type="SUPFAM" id="SSF56672">
    <property type="entry name" value="DNA/RNA polymerases"/>
    <property type="match status" value="1"/>
</dbReference>
<dbReference type="PANTHER" id="PTHR37984:SF5">
    <property type="entry name" value="PROTEIN NYNRIN-LIKE"/>
    <property type="match status" value="1"/>
</dbReference>
<dbReference type="InterPro" id="IPR043502">
    <property type="entry name" value="DNA/RNA_pol_sf"/>
</dbReference>
<dbReference type="EMBL" id="HAEJ01012403">
    <property type="protein sequence ID" value="SBS52860.1"/>
    <property type="molecule type" value="Transcribed_RNA"/>
</dbReference>
<dbReference type="PANTHER" id="PTHR37984">
    <property type="entry name" value="PROTEIN CBG26694"/>
    <property type="match status" value="1"/>
</dbReference>
<proteinExistence type="predicted"/>
<evidence type="ECO:0000313" key="1">
    <source>
        <dbReference type="EMBL" id="SBS52860.1"/>
    </source>
</evidence>
<accession>A0A1A8UXQ7</accession>
<organism evidence="1">
    <name type="scientific">Nothobranchius furzeri</name>
    <name type="common">Turquoise killifish</name>
    <dbReference type="NCBI Taxonomy" id="105023"/>
    <lineage>
        <taxon>Eukaryota</taxon>
        <taxon>Metazoa</taxon>
        <taxon>Chordata</taxon>
        <taxon>Craniata</taxon>
        <taxon>Vertebrata</taxon>
        <taxon>Euteleostomi</taxon>
        <taxon>Actinopterygii</taxon>
        <taxon>Neopterygii</taxon>
        <taxon>Teleostei</taxon>
        <taxon>Neoteleostei</taxon>
        <taxon>Acanthomorphata</taxon>
        <taxon>Ovalentaria</taxon>
        <taxon>Atherinomorphae</taxon>
        <taxon>Cyprinodontiformes</taxon>
        <taxon>Nothobranchiidae</taxon>
        <taxon>Nothobranchius</taxon>
    </lineage>
</organism>
<dbReference type="InterPro" id="IPR043128">
    <property type="entry name" value="Rev_trsase/Diguanyl_cyclase"/>
</dbReference>
<dbReference type="EMBL" id="HADY01008885">
    <property type="protein sequence ID" value="SBP47370.1"/>
    <property type="molecule type" value="Transcribed_RNA"/>
</dbReference>
<dbReference type="InterPro" id="IPR050951">
    <property type="entry name" value="Retrovirus_Pol_polyprotein"/>
</dbReference>